<protein>
    <submittedName>
        <fullName evidence="9">DMT family transporter</fullName>
    </submittedName>
</protein>
<dbReference type="EMBL" id="CP089983">
    <property type="protein sequence ID" value="WXB01146.1"/>
    <property type="molecule type" value="Genomic_DNA"/>
</dbReference>
<dbReference type="Gene3D" id="1.10.3730.20">
    <property type="match status" value="1"/>
</dbReference>
<evidence type="ECO:0000313" key="10">
    <source>
        <dbReference type="Proteomes" id="UP001374803"/>
    </source>
</evidence>
<dbReference type="InterPro" id="IPR051258">
    <property type="entry name" value="Diverse_Substrate_Transporter"/>
</dbReference>
<evidence type="ECO:0000256" key="4">
    <source>
        <dbReference type="ARBA" id="ARBA00022989"/>
    </source>
</evidence>
<feature type="transmembrane region" description="Helical" evidence="7">
    <location>
        <begin position="281"/>
        <end position="299"/>
    </location>
</feature>
<dbReference type="Pfam" id="PF00892">
    <property type="entry name" value="EamA"/>
    <property type="match status" value="2"/>
</dbReference>
<gene>
    <name evidence="9" type="ORF">LVJ94_30035</name>
</gene>
<keyword evidence="5 7" id="KW-0472">Membrane</keyword>
<feature type="transmembrane region" description="Helical" evidence="7">
    <location>
        <begin position="225"/>
        <end position="248"/>
    </location>
</feature>
<feature type="transmembrane region" description="Helical" evidence="7">
    <location>
        <begin position="154"/>
        <end position="172"/>
    </location>
</feature>
<evidence type="ECO:0000256" key="7">
    <source>
        <dbReference type="SAM" id="Phobius"/>
    </source>
</evidence>
<reference evidence="9" key="1">
    <citation type="submission" date="2021-12" db="EMBL/GenBank/DDBJ databases">
        <title>Discovery of the Pendulisporaceae a myxobacterial family with distinct sporulation behavior and unique specialized metabolism.</title>
        <authorList>
            <person name="Garcia R."/>
            <person name="Popoff A."/>
            <person name="Bader C.D."/>
            <person name="Loehr J."/>
            <person name="Walesch S."/>
            <person name="Walt C."/>
            <person name="Boldt J."/>
            <person name="Bunk B."/>
            <person name="Haeckl F.J.F.P.J."/>
            <person name="Gunesch A.P."/>
            <person name="Birkelbach J."/>
            <person name="Nuebel U."/>
            <person name="Pietschmann T."/>
            <person name="Bach T."/>
            <person name="Mueller R."/>
        </authorList>
    </citation>
    <scope>NUCLEOTIDE SEQUENCE</scope>
    <source>
        <strain evidence="9">MSr11367</strain>
    </source>
</reference>
<evidence type="ECO:0000256" key="2">
    <source>
        <dbReference type="ARBA" id="ARBA00022475"/>
    </source>
</evidence>
<keyword evidence="3 7" id="KW-0812">Transmembrane</keyword>
<keyword evidence="2" id="KW-1003">Cell membrane</keyword>
<evidence type="ECO:0000313" key="9">
    <source>
        <dbReference type="EMBL" id="WXB01146.1"/>
    </source>
</evidence>
<evidence type="ECO:0000256" key="5">
    <source>
        <dbReference type="ARBA" id="ARBA00023136"/>
    </source>
</evidence>
<accession>A0ABZ2KR39</accession>
<dbReference type="InterPro" id="IPR000620">
    <property type="entry name" value="EamA_dom"/>
</dbReference>
<evidence type="ECO:0000256" key="6">
    <source>
        <dbReference type="SAM" id="MobiDB-lite"/>
    </source>
</evidence>
<feature type="domain" description="EamA" evidence="8">
    <location>
        <begin position="9"/>
        <end position="143"/>
    </location>
</feature>
<feature type="transmembrane region" description="Helical" evidence="7">
    <location>
        <begin position="255"/>
        <end position="275"/>
    </location>
</feature>
<dbReference type="Proteomes" id="UP001374803">
    <property type="component" value="Chromosome"/>
</dbReference>
<feature type="transmembrane region" description="Helical" evidence="7">
    <location>
        <begin position="38"/>
        <end position="59"/>
    </location>
</feature>
<proteinExistence type="predicted"/>
<dbReference type="PANTHER" id="PTHR42920">
    <property type="entry name" value="OS03G0707200 PROTEIN-RELATED"/>
    <property type="match status" value="1"/>
</dbReference>
<feature type="domain" description="EamA" evidence="8">
    <location>
        <begin position="156"/>
        <end position="296"/>
    </location>
</feature>
<keyword evidence="4 7" id="KW-1133">Transmembrane helix</keyword>
<comment type="subcellular location">
    <subcellularLocation>
        <location evidence="1">Cell membrane</location>
        <topology evidence="1">Multi-pass membrane protein</topology>
    </subcellularLocation>
</comment>
<feature type="region of interest" description="Disordered" evidence="6">
    <location>
        <begin position="306"/>
        <end position="326"/>
    </location>
</feature>
<dbReference type="PANTHER" id="PTHR42920:SF5">
    <property type="entry name" value="EAMA DOMAIN-CONTAINING PROTEIN"/>
    <property type="match status" value="1"/>
</dbReference>
<feature type="transmembrane region" description="Helical" evidence="7">
    <location>
        <begin position="99"/>
        <end position="117"/>
    </location>
</feature>
<feature type="transmembrane region" description="Helical" evidence="7">
    <location>
        <begin position="129"/>
        <end position="148"/>
    </location>
</feature>
<evidence type="ECO:0000256" key="3">
    <source>
        <dbReference type="ARBA" id="ARBA00022692"/>
    </source>
</evidence>
<feature type="transmembrane region" description="Helical" evidence="7">
    <location>
        <begin position="184"/>
        <end position="205"/>
    </location>
</feature>
<organism evidence="9 10">
    <name type="scientific">Pendulispora rubella</name>
    <dbReference type="NCBI Taxonomy" id="2741070"/>
    <lineage>
        <taxon>Bacteria</taxon>
        <taxon>Pseudomonadati</taxon>
        <taxon>Myxococcota</taxon>
        <taxon>Myxococcia</taxon>
        <taxon>Myxococcales</taxon>
        <taxon>Sorangiineae</taxon>
        <taxon>Pendulisporaceae</taxon>
        <taxon>Pendulispora</taxon>
    </lineage>
</organism>
<evidence type="ECO:0000259" key="8">
    <source>
        <dbReference type="Pfam" id="PF00892"/>
    </source>
</evidence>
<dbReference type="SUPFAM" id="SSF103481">
    <property type="entry name" value="Multidrug resistance efflux transporter EmrE"/>
    <property type="match status" value="2"/>
</dbReference>
<dbReference type="RefSeq" id="WP_394830756.1">
    <property type="nucleotide sequence ID" value="NZ_CP089929.1"/>
</dbReference>
<feature type="transmembrane region" description="Helical" evidence="7">
    <location>
        <begin position="71"/>
        <end position="93"/>
    </location>
</feature>
<keyword evidence="10" id="KW-1185">Reference proteome</keyword>
<sequence length="326" mass="33667">MSSIPLPWVGALLVLLSNVCFGTTGPAAKAVIGVGLSPFQVVQLRLMGTSVTLLLIALVRDPKSLRITRKGIPFLLGYGLLGFFGIQLLYFIALARLPVGVALLLEYMAVVLVALWARFVQKRTLAPTTWMGIALAVVGVALIEQVWRGPVLDVVGAIAGFGAAVCLAAYFLMGERGIGGRSPLALAALGSTVGALACIVLSPPWTLPLARLGETAPLGPLAAPAWMAMAYVILVGTVAAYLTGIAALRYLASPVAGVMSTFEIVVASTVAWLLLGEKLSAIELTGAATLFMGVVLAQVGNLRKAASASPSSRPRPSPDGAVSSPQ</sequence>
<name>A0ABZ2KR39_9BACT</name>
<dbReference type="InterPro" id="IPR037185">
    <property type="entry name" value="EmrE-like"/>
</dbReference>
<evidence type="ECO:0000256" key="1">
    <source>
        <dbReference type="ARBA" id="ARBA00004651"/>
    </source>
</evidence>